<name>Q5NXD5_AROAE</name>
<evidence type="ECO:0000256" key="1">
    <source>
        <dbReference type="SAM" id="MobiDB-lite"/>
    </source>
</evidence>
<evidence type="ECO:0000313" key="3">
    <source>
        <dbReference type="Proteomes" id="UP000006552"/>
    </source>
</evidence>
<feature type="region of interest" description="Disordered" evidence="1">
    <location>
        <begin position="187"/>
        <end position="218"/>
    </location>
</feature>
<evidence type="ECO:0000313" key="2">
    <source>
        <dbReference type="EMBL" id="CAI10279.1"/>
    </source>
</evidence>
<sequence length="375" mass="39736">MVLRAGGLPAAVPWVGWRGLRDARFKPEAAAGEAFFLEVGGEPCRWLPSGGRLHGGCVLPSGGRSGWTLPRSRRWLTGIGPARGLRSNRMPQRGRRSSFRPVSDRGSTSASALPGCVRPSGEGRRQRQAQVQDEPRRNRPCPELSFGPEAATGVFVRLEGLKPAALTSGPEGRGWIWPSRGRCCTHRGPLAGGTNEDAHAPTTTPSPAGRSASSSEALPFLPDRSASERALRCGVAVDGGYAAVGWWSRIGGGAAVWSRPVGCGKCRRTAQVGLPRLSPSLCFERWAGRALCLGRWMGVCLRLHPGRWPQGEGRSAVWCGGRWRVLPLGRMKRGGPPGRGRPGDADVDQGDMPASPGVSGCRGDGVRPCGWGAVG</sequence>
<dbReference type="HOGENOM" id="CLU_737030_0_0_4"/>
<gene>
    <name evidence="2" type="ORF">p1B41</name>
</gene>
<dbReference type="AlphaFoldDB" id="Q5NXD5"/>
<protein>
    <submittedName>
        <fullName evidence="2">Uncharacterized protein</fullName>
    </submittedName>
</protein>
<feature type="compositionally biased region" description="Polar residues" evidence="1">
    <location>
        <begin position="201"/>
        <end position="216"/>
    </location>
</feature>
<keyword evidence="3" id="KW-1185">Reference proteome</keyword>
<dbReference type="KEGG" id="eba:p1B41"/>
<proteinExistence type="predicted"/>
<dbReference type="Proteomes" id="UP000006552">
    <property type="component" value="Plasmid 1"/>
</dbReference>
<keyword evidence="2" id="KW-0614">Plasmid</keyword>
<reference evidence="2 3" key="1">
    <citation type="journal article" date="2005" name="Arch. Microbiol.">
        <title>The genome sequence of an anaerobic aromatic-degrading denitrifying bacterium, strain EbN1.</title>
        <authorList>
            <person name="Rabus R."/>
            <person name="Kube M."/>
            <person name="Heider J."/>
            <person name="Beck A."/>
            <person name="Heitmann K."/>
            <person name="Widdel F."/>
            <person name="Reinhardt R."/>
        </authorList>
    </citation>
    <scope>NUCLEOTIDE SEQUENCE [LARGE SCALE GENOMIC DNA]</scope>
    <source>
        <strain evidence="2 3">EbN1</strain>
        <plasmid evidence="3">Plasmid pAzo1</plasmid>
    </source>
</reference>
<feature type="region of interest" description="Disordered" evidence="1">
    <location>
        <begin position="330"/>
        <end position="361"/>
    </location>
</feature>
<accession>Q5NXD5</accession>
<dbReference type="EMBL" id="CR555307">
    <property type="protein sequence ID" value="CAI10279.1"/>
    <property type="molecule type" value="Genomic_DNA"/>
</dbReference>
<organism evidence="2 3">
    <name type="scientific">Aromatoleum aromaticum (strain DSM 19018 / LMG 30748 / EbN1)</name>
    <name type="common">Azoarcus sp. (strain EbN1)</name>
    <dbReference type="NCBI Taxonomy" id="76114"/>
    <lineage>
        <taxon>Bacteria</taxon>
        <taxon>Pseudomonadati</taxon>
        <taxon>Pseudomonadota</taxon>
        <taxon>Betaproteobacteria</taxon>
        <taxon>Rhodocyclales</taxon>
        <taxon>Rhodocyclaceae</taxon>
        <taxon>Aromatoleum</taxon>
    </lineage>
</organism>
<geneLocation type="plasmid" evidence="3">
    <name>pAzo1</name>
</geneLocation>
<feature type="region of interest" description="Disordered" evidence="1">
    <location>
        <begin position="78"/>
        <end position="146"/>
    </location>
</feature>